<comment type="caution">
    <text evidence="1">The sequence shown here is derived from an EMBL/GenBank/DDBJ whole genome shotgun (WGS) entry which is preliminary data.</text>
</comment>
<protein>
    <submittedName>
        <fullName evidence="1">Uncharacterized protein</fullName>
    </submittedName>
</protein>
<dbReference type="RefSeq" id="WP_181733072.1">
    <property type="nucleotide sequence ID" value="NZ_JACEIR010000018.1"/>
</dbReference>
<reference evidence="1 2" key="1">
    <citation type="submission" date="2020-12" db="EMBL/GenBank/DDBJ databases">
        <title>WGS of Thermoactinomyces spp.</title>
        <authorList>
            <person name="Cheng K."/>
        </authorList>
    </citation>
    <scope>NUCLEOTIDE SEQUENCE [LARGE SCALE GENOMIC DNA]</scope>
    <source>
        <strain evidence="2">CICC 10671\DSM 43846</strain>
    </source>
</reference>
<evidence type="ECO:0000313" key="2">
    <source>
        <dbReference type="Proteomes" id="UP000633619"/>
    </source>
</evidence>
<dbReference type="AlphaFoldDB" id="A0A8I1DFX5"/>
<sequence>MFYVNSLILKPGKKITDLKQLKQKRNDYFVAIGNADELIGMKSEIDFHYIHGAIELIDLDSDQILLDVDAWDLVDQLWGYLLDVMEQVVKTGEGETLFPDQPVKLSIQSISKDWVLYRLQANDKVEAVLPKKAFLEALLDGAEMFFQTMTECFKEQCDYQYELNQIHTLRGILNQ</sequence>
<accession>A0A8I1DFX5</accession>
<gene>
    <name evidence="1" type="ORF">I8U20_14070</name>
</gene>
<dbReference type="EMBL" id="JAECVW010000016">
    <property type="protein sequence ID" value="MBH8596427.1"/>
    <property type="molecule type" value="Genomic_DNA"/>
</dbReference>
<dbReference type="Proteomes" id="UP000633619">
    <property type="component" value="Unassembled WGS sequence"/>
</dbReference>
<name>A0A8I1DFX5_THEIN</name>
<keyword evidence="2" id="KW-1185">Reference proteome</keyword>
<proteinExistence type="predicted"/>
<organism evidence="1 2">
    <name type="scientific">Thermoactinomyces intermedius</name>
    <dbReference type="NCBI Taxonomy" id="2024"/>
    <lineage>
        <taxon>Bacteria</taxon>
        <taxon>Bacillati</taxon>
        <taxon>Bacillota</taxon>
        <taxon>Bacilli</taxon>
        <taxon>Bacillales</taxon>
        <taxon>Thermoactinomycetaceae</taxon>
        <taxon>Thermoactinomyces</taxon>
    </lineage>
</organism>
<evidence type="ECO:0000313" key="1">
    <source>
        <dbReference type="EMBL" id="MBH8596427.1"/>
    </source>
</evidence>